<dbReference type="AlphaFoldDB" id="A0AAD3HG48"/>
<comment type="caution">
    <text evidence="3">The sequence shown here is derived from an EMBL/GenBank/DDBJ whole genome shotgun (WGS) entry which is preliminary data.</text>
</comment>
<evidence type="ECO:0000256" key="1">
    <source>
        <dbReference type="SAM" id="MobiDB-lite"/>
    </source>
</evidence>
<evidence type="ECO:0000313" key="4">
    <source>
        <dbReference type="Proteomes" id="UP001054902"/>
    </source>
</evidence>
<dbReference type="Pfam" id="PF03457">
    <property type="entry name" value="HA"/>
    <property type="match status" value="2"/>
</dbReference>
<reference evidence="3 4" key="1">
    <citation type="journal article" date="2021" name="Sci. Rep.">
        <title>The genome of the diatom Chaetoceros tenuissimus carries an ancient integrated fragment of an extant virus.</title>
        <authorList>
            <person name="Hongo Y."/>
            <person name="Kimura K."/>
            <person name="Takaki Y."/>
            <person name="Yoshida Y."/>
            <person name="Baba S."/>
            <person name="Kobayashi G."/>
            <person name="Nagasaki K."/>
            <person name="Hano T."/>
            <person name="Tomaru Y."/>
        </authorList>
    </citation>
    <scope>NUCLEOTIDE SEQUENCE [LARGE SCALE GENOMIC DNA]</scope>
    <source>
        <strain evidence="3 4">NIES-3715</strain>
    </source>
</reference>
<evidence type="ECO:0000313" key="3">
    <source>
        <dbReference type="EMBL" id="GFH61788.1"/>
    </source>
</evidence>
<gene>
    <name evidence="3" type="ORF">CTEN210_18264</name>
</gene>
<keyword evidence="4" id="KW-1185">Reference proteome</keyword>
<feature type="domain" description="Helicase-associated" evidence="2">
    <location>
        <begin position="87"/>
        <end position="141"/>
    </location>
</feature>
<accession>A0AAD3HG48</accession>
<dbReference type="InterPro" id="IPR005114">
    <property type="entry name" value="Helicase_assoc"/>
</dbReference>
<feature type="region of interest" description="Disordered" evidence="1">
    <location>
        <begin position="181"/>
        <end position="202"/>
    </location>
</feature>
<dbReference type="PANTHER" id="PTHR33418:SF1">
    <property type="entry name" value="HELICASE-ASSOCIATED DOMAIN-CONTAINING PROTEIN"/>
    <property type="match status" value="1"/>
</dbReference>
<proteinExistence type="predicted"/>
<dbReference type="Gene3D" id="6.10.140.530">
    <property type="match status" value="2"/>
</dbReference>
<dbReference type="EMBL" id="BLLK01000075">
    <property type="protein sequence ID" value="GFH61788.1"/>
    <property type="molecule type" value="Genomic_DNA"/>
</dbReference>
<organism evidence="3 4">
    <name type="scientific">Chaetoceros tenuissimus</name>
    <dbReference type="NCBI Taxonomy" id="426638"/>
    <lineage>
        <taxon>Eukaryota</taxon>
        <taxon>Sar</taxon>
        <taxon>Stramenopiles</taxon>
        <taxon>Ochrophyta</taxon>
        <taxon>Bacillariophyta</taxon>
        <taxon>Coscinodiscophyceae</taxon>
        <taxon>Chaetocerotophycidae</taxon>
        <taxon>Chaetocerotales</taxon>
        <taxon>Chaetocerotaceae</taxon>
        <taxon>Chaetoceros</taxon>
    </lineage>
</organism>
<feature type="domain" description="Helicase-associated" evidence="2">
    <location>
        <begin position="20"/>
        <end position="78"/>
    </location>
</feature>
<feature type="compositionally biased region" description="Basic and acidic residues" evidence="1">
    <location>
        <begin position="187"/>
        <end position="202"/>
    </location>
</feature>
<sequence length="270" mass="31610">MLNDIGFNWTAPPKDYIVLWNEKFEQLKLYKSKHGDCNVPKIYEENQSLGRWVHTQRQTYKQLKLSEERINMLNDIGFTWTDSFHSIWLDKFEELKMYKSKHGHCNVKRSDPNQPLANWVKTQRCRDISEERKNMLNEIGFIWAAPPKGRKSTFNRKTGSKKIQKQQNLTVENEIDTELEDSGLEQSPEHLAIESNSNKESRIGEAAMKEKIEKSCTKNMQDSVQVLCKLSLLFQEQKDVIYANMKKRKLENSAFAGELDGINHNRDQVL</sequence>
<dbReference type="Proteomes" id="UP001054902">
    <property type="component" value="Unassembled WGS sequence"/>
</dbReference>
<protein>
    <recommendedName>
        <fullName evidence="2">Helicase-associated domain-containing protein</fullName>
    </recommendedName>
</protein>
<evidence type="ECO:0000259" key="2">
    <source>
        <dbReference type="Pfam" id="PF03457"/>
    </source>
</evidence>
<name>A0AAD3HG48_9STRA</name>
<dbReference type="PANTHER" id="PTHR33418">
    <property type="entry name" value="HELICASE-ASSOCIATED"/>
    <property type="match status" value="1"/>
</dbReference>